<dbReference type="Pfam" id="PF14249">
    <property type="entry name" value="Tocopherol_cycl"/>
    <property type="match status" value="1"/>
</dbReference>
<protein>
    <submittedName>
        <fullName evidence="1">Uncharacterized protein</fullName>
    </submittedName>
</protein>
<proteinExistence type="predicted"/>
<dbReference type="EMBL" id="VSSQ01059939">
    <property type="protein sequence ID" value="MPN13438.1"/>
    <property type="molecule type" value="Genomic_DNA"/>
</dbReference>
<reference evidence="1" key="1">
    <citation type="submission" date="2019-08" db="EMBL/GenBank/DDBJ databases">
        <authorList>
            <person name="Kucharzyk K."/>
            <person name="Murdoch R.W."/>
            <person name="Higgins S."/>
            <person name="Loffler F."/>
        </authorList>
    </citation>
    <scope>NUCLEOTIDE SEQUENCE</scope>
</reference>
<dbReference type="AlphaFoldDB" id="A0A645FGC5"/>
<dbReference type="GO" id="GO:0009976">
    <property type="term" value="F:tocopherol cyclase activity"/>
    <property type="evidence" value="ECO:0007669"/>
    <property type="project" value="InterPro"/>
</dbReference>
<gene>
    <name evidence="1" type="ORF">SDC9_160759</name>
</gene>
<organism evidence="1">
    <name type="scientific">bioreactor metagenome</name>
    <dbReference type="NCBI Taxonomy" id="1076179"/>
    <lineage>
        <taxon>unclassified sequences</taxon>
        <taxon>metagenomes</taxon>
        <taxon>ecological metagenomes</taxon>
    </lineage>
</organism>
<name>A0A645FGC5_9ZZZZ</name>
<accession>A0A645FGC5</accession>
<dbReference type="InterPro" id="IPR025893">
    <property type="entry name" value="Tocopherol_cyclase"/>
</dbReference>
<sequence>MGKEITIGKCHFSTKGIHIDLPGIQGDIMYSDVTPIKSDIMGPFRFFPMECRHKIVSMRHKLNGSLRAENKIYDFNGGTGYIEGDSGRSFPEKYVWLQTNDFLDGSSVMLSVAEIPFLGLHFEGCICVVLNRETEYRIATYHGAKAVLCENSIILCQGDLRLTADILSYGTGFSLASPHEGKLKDIIKENNNAKVLFKLTSKGKTVCDILSENAAIECFGYPLLPRYSEQ</sequence>
<comment type="caution">
    <text evidence="1">The sequence shown here is derived from an EMBL/GenBank/DDBJ whole genome shotgun (WGS) entry which is preliminary data.</text>
</comment>
<evidence type="ECO:0000313" key="1">
    <source>
        <dbReference type="EMBL" id="MPN13438.1"/>
    </source>
</evidence>